<dbReference type="Proteomes" id="UP000279860">
    <property type="component" value="Unassembled WGS sequence"/>
</dbReference>
<comment type="caution">
    <text evidence="1">The sequence shown here is derived from an EMBL/GenBank/DDBJ whole genome shotgun (WGS) entry which is preliminary data.</text>
</comment>
<dbReference type="EMBL" id="RQYN01000005">
    <property type="protein sequence ID" value="RRD78384.1"/>
    <property type="molecule type" value="Genomic_DNA"/>
</dbReference>
<evidence type="ECO:0000313" key="2">
    <source>
        <dbReference type="Proteomes" id="UP000279860"/>
    </source>
</evidence>
<organism evidence="1 2">
    <name type="scientific">Tannerella forsythia</name>
    <name type="common">Bacteroides forsythus</name>
    <dbReference type="NCBI Taxonomy" id="28112"/>
    <lineage>
        <taxon>Bacteria</taxon>
        <taxon>Pseudomonadati</taxon>
        <taxon>Bacteroidota</taxon>
        <taxon>Bacteroidia</taxon>
        <taxon>Bacteroidales</taxon>
        <taxon>Tannerellaceae</taxon>
        <taxon>Tannerella</taxon>
    </lineage>
</organism>
<evidence type="ECO:0000313" key="1">
    <source>
        <dbReference type="EMBL" id="RRD78384.1"/>
    </source>
</evidence>
<sequence length="68" mass="7643">MLPFKKNDFGVFQPSARARVLCCKNEVVLHKTYLAICSDANKSASKGSTLSSRNVCFKAMKYRLIAWV</sequence>
<dbReference type="AlphaFoldDB" id="A0A3P1Z560"/>
<accession>A0A3P1Z560</accession>
<protein>
    <submittedName>
        <fullName evidence="1">Uncharacterized protein</fullName>
    </submittedName>
</protein>
<proteinExistence type="predicted"/>
<name>A0A3P1Z560_TANFO</name>
<reference evidence="1 2" key="1">
    <citation type="submission" date="2018-11" db="EMBL/GenBank/DDBJ databases">
        <title>Genomes From Bacteria Associated with the Canine Oral Cavity: a Test Case for Automated Genome-Based Taxonomic Assignment.</title>
        <authorList>
            <person name="Coil D.A."/>
            <person name="Jospin G."/>
            <person name="Darling A.E."/>
            <person name="Wallis C."/>
            <person name="Davis I.J."/>
            <person name="Harris S."/>
            <person name="Eisen J.A."/>
            <person name="Holcombe L.J."/>
            <person name="O'Flynn C."/>
        </authorList>
    </citation>
    <scope>NUCLEOTIDE SEQUENCE [LARGE SCALE GENOMIC DNA]</scope>
    <source>
        <strain evidence="1 2">OH1426_COT-023</strain>
    </source>
</reference>
<gene>
    <name evidence="1" type="ORF">EII41_02645</name>
</gene>